<sequence length="111" mass="12603">MVPSPSVASLPGPGSYTSLLTEYRRAISIESRFAPRRRTSSGTEETNSGRVRLKCSNIRSSSISAPVRKEQPQPPPCSSRRRSSFQSNNRTNQAQPSNHPKRPFYYWWQHP</sequence>
<evidence type="ECO:0000313" key="4">
    <source>
        <dbReference type="Proteomes" id="UP000030765"/>
    </source>
</evidence>
<accession>A0A084WLZ0</accession>
<dbReference type="VEuPathDB" id="VectorBase:ASIC019276"/>
<feature type="region of interest" description="Disordered" evidence="1">
    <location>
        <begin position="32"/>
        <end position="111"/>
    </location>
</feature>
<dbReference type="EMBL" id="KE525351">
    <property type="protein sequence ID" value="KFB51234.1"/>
    <property type="molecule type" value="Genomic_DNA"/>
</dbReference>
<evidence type="ECO:0000256" key="1">
    <source>
        <dbReference type="SAM" id="MobiDB-lite"/>
    </source>
</evidence>
<dbReference type="EnsemblMetazoa" id="ASIC019276-RA">
    <property type="protein sequence ID" value="ASIC019276-PA"/>
    <property type="gene ID" value="ASIC019276"/>
</dbReference>
<evidence type="ECO:0000313" key="2">
    <source>
        <dbReference type="EMBL" id="KFB51234.1"/>
    </source>
</evidence>
<feature type="compositionally biased region" description="Low complexity" evidence="1">
    <location>
        <begin position="84"/>
        <end position="93"/>
    </location>
</feature>
<protein>
    <submittedName>
        <fullName evidence="2 3">Uncharacterized protein</fullName>
    </submittedName>
</protein>
<dbReference type="Proteomes" id="UP000030765">
    <property type="component" value="Unassembled WGS sequence"/>
</dbReference>
<proteinExistence type="predicted"/>
<dbReference type="AlphaFoldDB" id="A0A084WLZ0"/>
<organism evidence="2">
    <name type="scientific">Anopheles sinensis</name>
    <name type="common">Mosquito</name>
    <dbReference type="NCBI Taxonomy" id="74873"/>
    <lineage>
        <taxon>Eukaryota</taxon>
        <taxon>Metazoa</taxon>
        <taxon>Ecdysozoa</taxon>
        <taxon>Arthropoda</taxon>
        <taxon>Hexapoda</taxon>
        <taxon>Insecta</taxon>
        <taxon>Pterygota</taxon>
        <taxon>Neoptera</taxon>
        <taxon>Endopterygota</taxon>
        <taxon>Diptera</taxon>
        <taxon>Nematocera</taxon>
        <taxon>Culicoidea</taxon>
        <taxon>Culicidae</taxon>
        <taxon>Anophelinae</taxon>
        <taxon>Anopheles</taxon>
    </lineage>
</organism>
<feature type="compositionally biased region" description="Polar residues" evidence="1">
    <location>
        <begin position="40"/>
        <end position="49"/>
    </location>
</feature>
<keyword evidence="4" id="KW-1185">Reference proteome</keyword>
<dbReference type="EMBL" id="ATLV01024325">
    <property type="status" value="NOT_ANNOTATED_CDS"/>
    <property type="molecule type" value="Genomic_DNA"/>
</dbReference>
<name>A0A084WLZ0_ANOSI</name>
<reference evidence="2 4" key="1">
    <citation type="journal article" date="2014" name="BMC Genomics">
        <title>Genome sequence of Anopheles sinensis provides insight into genetics basis of mosquito competence for malaria parasites.</title>
        <authorList>
            <person name="Zhou D."/>
            <person name="Zhang D."/>
            <person name="Ding G."/>
            <person name="Shi L."/>
            <person name="Hou Q."/>
            <person name="Ye Y."/>
            <person name="Xu Y."/>
            <person name="Zhou H."/>
            <person name="Xiong C."/>
            <person name="Li S."/>
            <person name="Yu J."/>
            <person name="Hong S."/>
            <person name="Yu X."/>
            <person name="Zou P."/>
            <person name="Chen C."/>
            <person name="Chang X."/>
            <person name="Wang W."/>
            <person name="Lv Y."/>
            <person name="Sun Y."/>
            <person name="Ma L."/>
            <person name="Shen B."/>
            <person name="Zhu C."/>
        </authorList>
    </citation>
    <scope>NUCLEOTIDE SEQUENCE [LARGE SCALE GENOMIC DNA]</scope>
</reference>
<reference evidence="3" key="2">
    <citation type="submission" date="2020-05" db="UniProtKB">
        <authorList>
            <consortium name="EnsemblMetazoa"/>
        </authorList>
    </citation>
    <scope>IDENTIFICATION</scope>
</reference>
<gene>
    <name evidence="2" type="ORF">ZHAS_00019276</name>
</gene>
<evidence type="ECO:0000313" key="3">
    <source>
        <dbReference type="EnsemblMetazoa" id="ASIC019276-PA"/>
    </source>
</evidence>